<dbReference type="Pfam" id="PF07743">
    <property type="entry name" value="HSCB_C"/>
    <property type="match status" value="1"/>
</dbReference>
<reference evidence="4 5" key="1">
    <citation type="submission" date="2016-08" db="EMBL/GenBank/DDBJ databases">
        <title>Genomes of anaerobic fungi encode conserved fungal cellulosomes for biomass hydrolysis.</title>
        <authorList>
            <consortium name="DOE Joint Genome Institute"/>
            <person name="Haitjema C.H."/>
            <person name="Gilmore S.P."/>
            <person name="Henske J.K."/>
            <person name="Solomon K.V."/>
            <person name="De Groot R."/>
            <person name="Kuo A."/>
            <person name="Mondo S.J."/>
            <person name="Salamov A.A."/>
            <person name="Labutti K."/>
            <person name="Zhao Z."/>
            <person name="Chiniquy J."/>
            <person name="Barry K."/>
            <person name="Brewer H.M."/>
            <person name="Purvine S.O."/>
            <person name="Wright A.T."/>
            <person name="Boxma B."/>
            <person name="Van Alen T."/>
            <person name="Hackstein J.H."/>
            <person name="Baker S.E."/>
            <person name="Grigoriev I.V."/>
            <person name="O'Malley M.A."/>
        </authorList>
    </citation>
    <scope>NUCLEOTIDE SEQUENCE [LARGE SCALE GENOMIC DNA]</scope>
    <source>
        <strain evidence="5">finn</strain>
    </source>
</reference>
<dbReference type="Gene3D" id="1.20.1280.20">
    <property type="entry name" value="HscB, C-terminal domain"/>
    <property type="match status" value="1"/>
</dbReference>
<keyword evidence="5" id="KW-1185">Reference proteome</keyword>
<evidence type="ECO:0000256" key="1">
    <source>
        <dbReference type="ARBA" id="ARBA00010476"/>
    </source>
</evidence>
<comment type="caution">
    <text evidence="4">The sequence shown here is derived from an EMBL/GenBank/DDBJ whole genome shotgun (WGS) entry which is preliminary data.</text>
</comment>
<dbReference type="GO" id="GO:0001671">
    <property type="term" value="F:ATPase activator activity"/>
    <property type="evidence" value="ECO:0007669"/>
    <property type="project" value="InterPro"/>
</dbReference>
<dbReference type="InterPro" id="IPR004640">
    <property type="entry name" value="HscB"/>
</dbReference>
<proteinExistence type="inferred from homology"/>
<dbReference type="AlphaFoldDB" id="A0A1Y1V363"/>
<dbReference type="STRING" id="1754191.A0A1Y1V363"/>
<dbReference type="PANTHER" id="PTHR14021:SF15">
    <property type="entry name" value="IRON-SULFUR CLUSTER CO-CHAPERONE PROTEIN HSCB"/>
    <property type="match status" value="1"/>
</dbReference>
<dbReference type="HAMAP" id="MF_00682">
    <property type="entry name" value="HscB"/>
    <property type="match status" value="1"/>
</dbReference>
<accession>A0A1Y1V363</accession>
<dbReference type="GO" id="GO:0051087">
    <property type="term" value="F:protein-folding chaperone binding"/>
    <property type="evidence" value="ECO:0007669"/>
    <property type="project" value="InterPro"/>
</dbReference>
<dbReference type="InterPro" id="IPR036386">
    <property type="entry name" value="HscB_C_sf"/>
</dbReference>
<dbReference type="PROSITE" id="PS50076">
    <property type="entry name" value="DNAJ_2"/>
    <property type="match status" value="1"/>
</dbReference>
<dbReference type="GO" id="GO:0051259">
    <property type="term" value="P:protein complex oligomerization"/>
    <property type="evidence" value="ECO:0007669"/>
    <property type="project" value="InterPro"/>
</dbReference>
<dbReference type="EMBL" id="MCFH01000039">
    <property type="protein sequence ID" value="ORX45591.1"/>
    <property type="molecule type" value="Genomic_DNA"/>
</dbReference>
<dbReference type="NCBIfam" id="TIGR00714">
    <property type="entry name" value="hscB"/>
    <property type="match status" value="1"/>
</dbReference>
<reference evidence="4 5" key="2">
    <citation type="submission" date="2016-08" db="EMBL/GenBank/DDBJ databases">
        <title>Pervasive Adenine N6-methylation of Active Genes in Fungi.</title>
        <authorList>
            <consortium name="DOE Joint Genome Institute"/>
            <person name="Mondo S.J."/>
            <person name="Dannebaum R.O."/>
            <person name="Kuo R.C."/>
            <person name="Labutti K."/>
            <person name="Haridas S."/>
            <person name="Kuo A."/>
            <person name="Salamov A."/>
            <person name="Ahrendt S.R."/>
            <person name="Lipzen A."/>
            <person name="Sullivan W."/>
            <person name="Andreopoulos W.B."/>
            <person name="Clum A."/>
            <person name="Lindquist E."/>
            <person name="Daum C."/>
            <person name="Ramamoorthy G.K."/>
            <person name="Gryganskyi A."/>
            <person name="Culley D."/>
            <person name="Magnuson J.K."/>
            <person name="James T.Y."/>
            <person name="O'Malley M.A."/>
            <person name="Stajich J.E."/>
            <person name="Spatafora J.W."/>
            <person name="Visel A."/>
            <person name="Grigoriev I.V."/>
        </authorList>
    </citation>
    <scope>NUCLEOTIDE SEQUENCE [LARGE SCALE GENOMIC DNA]</scope>
    <source>
        <strain evidence="5">finn</strain>
    </source>
</reference>
<evidence type="ECO:0000313" key="5">
    <source>
        <dbReference type="Proteomes" id="UP000193719"/>
    </source>
</evidence>
<evidence type="ECO:0000256" key="2">
    <source>
        <dbReference type="ARBA" id="ARBA00023186"/>
    </source>
</evidence>
<dbReference type="InterPro" id="IPR009073">
    <property type="entry name" value="HscB_oligo_C"/>
</dbReference>
<name>A0A1Y1V363_9FUNG</name>
<dbReference type="SUPFAM" id="SSF47144">
    <property type="entry name" value="HSC20 (HSCB), C-terminal oligomerisation domain"/>
    <property type="match status" value="1"/>
</dbReference>
<dbReference type="GO" id="GO:0005739">
    <property type="term" value="C:mitochondrion"/>
    <property type="evidence" value="ECO:0007669"/>
    <property type="project" value="TreeGrafter"/>
</dbReference>
<feature type="domain" description="J" evidence="3">
    <location>
        <begin position="116"/>
        <end position="188"/>
    </location>
</feature>
<dbReference type="InterPro" id="IPR036869">
    <property type="entry name" value="J_dom_sf"/>
</dbReference>
<dbReference type="InterPro" id="IPR001623">
    <property type="entry name" value="DnaJ_domain"/>
</dbReference>
<evidence type="ECO:0000313" key="4">
    <source>
        <dbReference type="EMBL" id="ORX45591.1"/>
    </source>
</evidence>
<protein>
    <submittedName>
        <fullName evidence="4">Co-chaperone Hsc20</fullName>
    </submittedName>
</protein>
<organism evidence="4 5">
    <name type="scientific">Piromyces finnis</name>
    <dbReference type="NCBI Taxonomy" id="1754191"/>
    <lineage>
        <taxon>Eukaryota</taxon>
        <taxon>Fungi</taxon>
        <taxon>Fungi incertae sedis</taxon>
        <taxon>Chytridiomycota</taxon>
        <taxon>Chytridiomycota incertae sedis</taxon>
        <taxon>Neocallimastigomycetes</taxon>
        <taxon>Neocallimastigales</taxon>
        <taxon>Neocallimastigaceae</taxon>
        <taxon>Piromyces</taxon>
    </lineage>
</organism>
<gene>
    <name evidence="4" type="ORF">BCR36DRAFT_358117</name>
</gene>
<evidence type="ECO:0000259" key="3">
    <source>
        <dbReference type="PROSITE" id="PS50076"/>
    </source>
</evidence>
<comment type="similarity">
    <text evidence="1">Belongs to the HscB family.</text>
</comment>
<keyword evidence="2" id="KW-0143">Chaperone</keyword>
<dbReference type="GO" id="GO:0044571">
    <property type="term" value="P:[2Fe-2S] cluster assembly"/>
    <property type="evidence" value="ECO:0007669"/>
    <property type="project" value="InterPro"/>
</dbReference>
<sequence>MSLIQQQQQSLKSIKNVLPALTSGHHCGIARNFSLKNNYHSLSTQSGVKLNTSLNNYFSQCKEALAFSNTCFKSQQQRFYSTPTNKKCWKCDADNKIEAIFCEKCKTVQNLSRGVDYFSIFGIQRSFDIDLKSLKAKFLKLQQAVHPDNYSTKSDKEKEYSEQQSSYLNKAYHCLVEPLDRATYLLTLLGHPTEESETLNNNVEFLMEIMTINEFIDNAECIEDIEDIFSENEARIDLAIRNLSIFFQAEVWEAAQNETIKLRYWKNIERSLKDWQPKNKGKK</sequence>
<dbReference type="SMART" id="SM00271">
    <property type="entry name" value="DnaJ"/>
    <property type="match status" value="1"/>
</dbReference>
<dbReference type="SUPFAM" id="SSF46565">
    <property type="entry name" value="Chaperone J-domain"/>
    <property type="match status" value="1"/>
</dbReference>
<dbReference type="Gene3D" id="1.10.287.110">
    <property type="entry name" value="DnaJ domain"/>
    <property type="match status" value="1"/>
</dbReference>
<dbReference type="Proteomes" id="UP000193719">
    <property type="component" value="Unassembled WGS sequence"/>
</dbReference>
<dbReference type="OrthoDB" id="448954at2759"/>
<dbReference type="PANTHER" id="PTHR14021">
    <property type="entry name" value="IRON-SULFUR CLUSTER CO-CHAPERONE PROTEIN HSCB"/>
    <property type="match status" value="1"/>
</dbReference>